<protein>
    <submittedName>
        <fullName evidence="2">Uncharacterized protein</fullName>
    </submittedName>
</protein>
<organism evidence="2 3">
    <name type="scientific">Dictyocaulus viviparus</name>
    <name type="common">Bovine lungworm</name>
    <dbReference type="NCBI Taxonomy" id="29172"/>
    <lineage>
        <taxon>Eukaryota</taxon>
        <taxon>Metazoa</taxon>
        <taxon>Ecdysozoa</taxon>
        <taxon>Nematoda</taxon>
        <taxon>Chromadorea</taxon>
        <taxon>Rhabditida</taxon>
        <taxon>Rhabditina</taxon>
        <taxon>Rhabditomorpha</taxon>
        <taxon>Strongyloidea</taxon>
        <taxon>Metastrongylidae</taxon>
        <taxon>Dictyocaulus</taxon>
    </lineage>
</organism>
<accession>A0A0D8XMP3</accession>
<dbReference type="AlphaFoldDB" id="A0A0D8XMP3"/>
<evidence type="ECO:0000313" key="2">
    <source>
        <dbReference type="EMBL" id="KJH45790.1"/>
    </source>
</evidence>
<reference evidence="3" key="2">
    <citation type="journal article" date="2016" name="Sci. Rep.">
        <title>Dictyocaulus viviparus genome, variome and transcriptome elucidate lungworm biology and support future intervention.</title>
        <authorList>
            <person name="McNulty S.N."/>
            <person name="Strube C."/>
            <person name="Rosa B.A."/>
            <person name="Martin J.C."/>
            <person name="Tyagi R."/>
            <person name="Choi Y.J."/>
            <person name="Wang Q."/>
            <person name="Hallsworth Pepin K."/>
            <person name="Zhang X."/>
            <person name="Ozersky P."/>
            <person name="Wilson R.K."/>
            <person name="Sternberg P.W."/>
            <person name="Gasser R.B."/>
            <person name="Mitreva M."/>
        </authorList>
    </citation>
    <scope>NUCLEOTIDE SEQUENCE [LARGE SCALE GENOMIC DNA]</scope>
    <source>
        <strain evidence="3">HannoverDv2000</strain>
    </source>
</reference>
<dbReference type="Proteomes" id="UP000053766">
    <property type="component" value="Unassembled WGS sequence"/>
</dbReference>
<dbReference type="EMBL" id="KN716387">
    <property type="protein sequence ID" value="KJH45790.1"/>
    <property type="molecule type" value="Genomic_DNA"/>
</dbReference>
<feature type="region of interest" description="Disordered" evidence="1">
    <location>
        <begin position="38"/>
        <end position="61"/>
    </location>
</feature>
<evidence type="ECO:0000313" key="3">
    <source>
        <dbReference type="Proteomes" id="UP000053766"/>
    </source>
</evidence>
<reference evidence="2 3" key="1">
    <citation type="submission" date="2013-11" db="EMBL/GenBank/DDBJ databases">
        <title>Draft genome of the bovine lungworm Dictyocaulus viviparus.</title>
        <authorList>
            <person name="Mitreva M."/>
        </authorList>
    </citation>
    <scope>NUCLEOTIDE SEQUENCE [LARGE SCALE GENOMIC DNA]</scope>
    <source>
        <strain evidence="2 3">HannoverDv2000</strain>
    </source>
</reference>
<name>A0A0D8XMP3_DICVI</name>
<keyword evidence="3" id="KW-1185">Reference proteome</keyword>
<sequence>MSEAKCNDTLTDSLKTFGRGKRTANNLSAIRKKLKPNFITSSKNGGKRQTSKHKLLRKDGRKSSTIAQCLLEFNMRGVTVQKRVVTGTITIMDSEQPTKRPRPGLGLKKLQKIEFFHIIKYELVPNVK</sequence>
<feature type="compositionally biased region" description="Basic residues" evidence="1">
    <location>
        <begin position="45"/>
        <end position="56"/>
    </location>
</feature>
<proteinExistence type="predicted"/>
<gene>
    <name evidence="2" type="ORF">DICVIV_08186</name>
</gene>
<evidence type="ECO:0000256" key="1">
    <source>
        <dbReference type="SAM" id="MobiDB-lite"/>
    </source>
</evidence>